<dbReference type="CDD" id="cd00090">
    <property type="entry name" value="HTH_ARSR"/>
    <property type="match status" value="1"/>
</dbReference>
<sequence length="202" mass="21767">MALFVVQGDNGLKLAASGVMRGNPQADCTSSLCKCYGGQLEAIEMDTKDEYSTSDVAMELAIAVSRLQARMKHEAGIAERGITASQLAMLKRLDTEGELSVSTLAAYEHVSQQAITQRLELLRSTGYVTQHADSKDRRRRLVGLTDEGHAFLAHVTASQTTWLAHAIEYALDDGERGDLAAATTLIERIAATESLPTGGDTR</sequence>
<dbReference type="GO" id="GO:0003700">
    <property type="term" value="F:DNA-binding transcription factor activity"/>
    <property type="evidence" value="ECO:0007669"/>
    <property type="project" value="InterPro"/>
</dbReference>
<evidence type="ECO:0000313" key="2">
    <source>
        <dbReference type="EMBL" id="RHK26482.1"/>
    </source>
</evidence>
<dbReference type="Proteomes" id="UP000285262">
    <property type="component" value="Unassembled WGS sequence"/>
</dbReference>
<dbReference type="InterPro" id="IPR036388">
    <property type="entry name" value="WH-like_DNA-bd_sf"/>
</dbReference>
<dbReference type="Gene3D" id="1.10.10.10">
    <property type="entry name" value="Winged helix-like DNA-binding domain superfamily/Winged helix DNA-binding domain"/>
    <property type="match status" value="1"/>
</dbReference>
<evidence type="ECO:0000313" key="3">
    <source>
        <dbReference type="Proteomes" id="UP000285262"/>
    </source>
</evidence>
<name>A0A415FUD9_BIFAD</name>
<dbReference type="Gene3D" id="1.10.287.100">
    <property type="match status" value="1"/>
</dbReference>
<proteinExistence type="predicted"/>
<dbReference type="PANTHER" id="PTHR39515">
    <property type="entry name" value="CONSERVED PROTEIN"/>
    <property type="match status" value="1"/>
</dbReference>
<dbReference type="SUPFAM" id="SSF46785">
    <property type="entry name" value="Winged helix' DNA-binding domain"/>
    <property type="match status" value="1"/>
</dbReference>
<dbReference type="Pfam" id="PF12802">
    <property type="entry name" value="MarR_2"/>
    <property type="match status" value="1"/>
</dbReference>
<protein>
    <submittedName>
        <fullName evidence="2">MarR family transcriptional regulator</fullName>
    </submittedName>
</protein>
<dbReference type="InterPro" id="IPR011991">
    <property type="entry name" value="ArsR-like_HTH"/>
</dbReference>
<dbReference type="AlphaFoldDB" id="A0A415FUD9"/>
<dbReference type="InterPro" id="IPR052526">
    <property type="entry name" value="HTH-type_Bedaq_tolerance"/>
</dbReference>
<evidence type="ECO:0000259" key="1">
    <source>
        <dbReference type="PROSITE" id="PS50995"/>
    </source>
</evidence>
<dbReference type="EMBL" id="QRNG01000005">
    <property type="protein sequence ID" value="RHK26482.1"/>
    <property type="molecule type" value="Genomic_DNA"/>
</dbReference>
<reference evidence="2 3" key="1">
    <citation type="submission" date="2018-08" db="EMBL/GenBank/DDBJ databases">
        <title>A genome reference for cultivated species of the human gut microbiota.</title>
        <authorList>
            <person name="Zou Y."/>
            <person name="Xue W."/>
            <person name="Luo G."/>
        </authorList>
    </citation>
    <scope>NUCLEOTIDE SEQUENCE [LARGE SCALE GENOMIC DNA]</scope>
    <source>
        <strain evidence="2 3">AF45-19</strain>
    </source>
</reference>
<dbReference type="PANTHER" id="PTHR39515:SF2">
    <property type="entry name" value="HTH-TYPE TRANSCRIPTIONAL REGULATOR RV0880"/>
    <property type="match status" value="1"/>
</dbReference>
<accession>A0A415FUD9</accession>
<dbReference type="SMART" id="SM00347">
    <property type="entry name" value="HTH_MARR"/>
    <property type="match status" value="1"/>
</dbReference>
<feature type="domain" description="HTH marR-type" evidence="1">
    <location>
        <begin position="53"/>
        <end position="191"/>
    </location>
</feature>
<comment type="caution">
    <text evidence="2">The sequence shown here is derived from an EMBL/GenBank/DDBJ whole genome shotgun (WGS) entry which is preliminary data.</text>
</comment>
<gene>
    <name evidence="2" type="ORF">DW072_04480</name>
</gene>
<dbReference type="InterPro" id="IPR000835">
    <property type="entry name" value="HTH_MarR-typ"/>
</dbReference>
<organism evidence="2 3">
    <name type="scientific">Bifidobacterium adolescentis</name>
    <dbReference type="NCBI Taxonomy" id="1680"/>
    <lineage>
        <taxon>Bacteria</taxon>
        <taxon>Bacillati</taxon>
        <taxon>Actinomycetota</taxon>
        <taxon>Actinomycetes</taxon>
        <taxon>Bifidobacteriales</taxon>
        <taxon>Bifidobacteriaceae</taxon>
        <taxon>Bifidobacterium</taxon>
    </lineage>
</organism>
<dbReference type="PROSITE" id="PS50995">
    <property type="entry name" value="HTH_MARR_2"/>
    <property type="match status" value="1"/>
</dbReference>
<dbReference type="InterPro" id="IPR036390">
    <property type="entry name" value="WH_DNA-bd_sf"/>
</dbReference>